<sequence length="60" mass="6797">MSTDHYSYYAYTAIAEVSPLWLFHGPQLPIDGKVCLCSSEISYNKALDLVNELDVLCDPW</sequence>
<reference evidence="2 3" key="1">
    <citation type="submission" date="2014-04" db="EMBL/GenBank/DDBJ databases">
        <title>Evolutionary Origins and Diversification of the Mycorrhizal Mutualists.</title>
        <authorList>
            <consortium name="DOE Joint Genome Institute"/>
            <consortium name="Mycorrhizal Genomics Consortium"/>
            <person name="Kohler A."/>
            <person name="Kuo A."/>
            <person name="Nagy L.G."/>
            <person name="Floudas D."/>
            <person name="Copeland A."/>
            <person name="Barry K.W."/>
            <person name="Cichocki N."/>
            <person name="Veneault-Fourrey C."/>
            <person name="LaButti K."/>
            <person name="Lindquist E.A."/>
            <person name="Lipzen A."/>
            <person name="Lundell T."/>
            <person name="Morin E."/>
            <person name="Murat C."/>
            <person name="Riley R."/>
            <person name="Ohm R."/>
            <person name="Sun H."/>
            <person name="Tunlid A."/>
            <person name="Henrissat B."/>
            <person name="Grigoriev I.V."/>
            <person name="Hibbett D.S."/>
            <person name="Martin F."/>
        </authorList>
    </citation>
    <scope>NUCLEOTIDE SEQUENCE [LARGE SCALE GENOMIC DNA]</scope>
    <source>
        <strain evidence="2 3">Koide BX008</strain>
    </source>
</reference>
<keyword evidence="3" id="KW-1185">Reference proteome</keyword>
<accession>A0A0C2X8N4</accession>
<name>A0A0C2X8N4_AMAMK</name>
<evidence type="ECO:0000313" key="3">
    <source>
        <dbReference type="Proteomes" id="UP000054549"/>
    </source>
</evidence>
<evidence type="ECO:0000313" key="2">
    <source>
        <dbReference type="EMBL" id="KIL65666.1"/>
    </source>
</evidence>
<protein>
    <submittedName>
        <fullName evidence="2">Uncharacterized protein</fullName>
    </submittedName>
</protein>
<dbReference type="HOGENOM" id="CLU_2941238_0_0_1"/>
<dbReference type="Proteomes" id="UP000054549">
    <property type="component" value="Unassembled WGS sequence"/>
</dbReference>
<dbReference type="EMBL" id="KN818241">
    <property type="protein sequence ID" value="KIL65666.1"/>
    <property type="molecule type" value="Genomic_DNA"/>
</dbReference>
<gene>
    <name evidence="2" type="ORF">M378DRAFT_161975</name>
    <name evidence="1" type="ORF">M378DRAFT_165991</name>
</gene>
<dbReference type="AlphaFoldDB" id="A0A0C2X8N4"/>
<organism evidence="2 3">
    <name type="scientific">Amanita muscaria (strain Koide BX008)</name>
    <dbReference type="NCBI Taxonomy" id="946122"/>
    <lineage>
        <taxon>Eukaryota</taxon>
        <taxon>Fungi</taxon>
        <taxon>Dikarya</taxon>
        <taxon>Basidiomycota</taxon>
        <taxon>Agaricomycotina</taxon>
        <taxon>Agaricomycetes</taxon>
        <taxon>Agaricomycetidae</taxon>
        <taxon>Agaricales</taxon>
        <taxon>Pluteineae</taxon>
        <taxon>Amanitaceae</taxon>
        <taxon>Amanita</taxon>
    </lineage>
</organism>
<evidence type="ECO:0000313" key="1">
    <source>
        <dbReference type="EMBL" id="KIL62291.1"/>
    </source>
</evidence>
<proteinExistence type="predicted"/>
<dbReference type="EMBL" id="KN818273">
    <property type="protein sequence ID" value="KIL62291.1"/>
    <property type="molecule type" value="Genomic_DNA"/>
</dbReference>